<feature type="chain" id="PRO_5045839952" evidence="1">
    <location>
        <begin position="25"/>
        <end position="230"/>
    </location>
</feature>
<feature type="signal peptide" evidence="1">
    <location>
        <begin position="1"/>
        <end position="24"/>
    </location>
</feature>
<accession>A0ABT4BAN3</accession>
<protein>
    <submittedName>
        <fullName evidence="2">Uncharacterized protein</fullName>
    </submittedName>
</protein>
<evidence type="ECO:0000313" key="2">
    <source>
        <dbReference type="EMBL" id="MCY1142870.1"/>
    </source>
</evidence>
<organism evidence="2 3">
    <name type="scientific">Paractinoplanes pyxinae</name>
    <dbReference type="NCBI Taxonomy" id="2997416"/>
    <lineage>
        <taxon>Bacteria</taxon>
        <taxon>Bacillati</taxon>
        <taxon>Actinomycetota</taxon>
        <taxon>Actinomycetes</taxon>
        <taxon>Micromonosporales</taxon>
        <taxon>Micromonosporaceae</taxon>
        <taxon>Paractinoplanes</taxon>
    </lineage>
</organism>
<gene>
    <name evidence="2" type="ORF">OWR29_33165</name>
</gene>
<reference evidence="2" key="1">
    <citation type="submission" date="2022-11" db="EMBL/GenBank/DDBJ databases">
        <authorList>
            <person name="Somphong A."/>
            <person name="Phongsopitanun W."/>
        </authorList>
    </citation>
    <scope>NUCLEOTIDE SEQUENCE</scope>
    <source>
        <strain evidence="2">Pm04-4</strain>
    </source>
</reference>
<keyword evidence="3" id="KW-1185">Reference proteome</keyword>
<keyword evidence="1" id="KW-0732">Signal</keyword>
<dbReference type="EMBL" id="JAPNTZ010000013">
    <property type="protein sequence ID" value="MCY1142870.1"/>
    <property type="molecule type" value="Genomic_DNA"/>
</dbReference>
<name>A0ABT4BAN3_9ACTN</name>
<dbReference type="Proteomes" id="UP001151002">
    <property type="component" value="Unassembled WGS sequence"/>
</dbReference>
<evidence type="ECO:0000313" key="3">
    <source>
        <dbReference type="Proteomes" id="UP001151002"/>
    </source>
</evidence>
<proteinExistence type="predicted"/>
<dbReference type="RefSeq" id="WP_267567328.1">
    <property type="nucleotide sequence ID" value="NZ_JAPNTZ010000013.1"/>
</dbReference>
<comment type="caution">
    <text evidence="2">The sequence shown here is derived from an EMBL/GenBank/DDBJ whole genome shotgun (WGS) entry which is preliminary data.</text>
</comment>
<sequence length="230" mass="25007">MRRQLLIGIVAVLSILGVPAPALAGSGAGAFTFDASPEPVKKGGYVTLSGRNTTLYFSSGVSFYFKADGSSKWVYQNSTTVKNGKYSRRQAQNHSGTWKAVAFCECDSVGAPSRTDRVAVRGVQLPGVVNGCSYGDPYYVDFKPSTIDISCTTYWGYTSVKWQRVTSTSAKATAVAHFNDCEPSCGNGHYRTKKVTLTFSRVRLHHGVPTFTEMTEHPSGYSYGLYPAEF</sequence>
<evidence type="ECO:0000256" key="1">
    <source>
        <dbReference type="SAM" id="SignalP"/>
    </source>
</evidence>